<reference evidence="1 2" key="1">
    <citation type="journal article" date="2017" name="Genome Biol. Evol.">
        <title>Phytophthora megakarya and P. palmivora, closely related causal agents of cacao black pod rot, underwent increases in genome sizes and gene numbers by different mechanisms.</title>
        <authorList>
            <person name="Ali S.S."/>
            <person name="Shao J."/>
            <person name="Lary D.J."/>
            <person name="Kronmiller B."/>
            <person name="Shen D."/>
            <person name="Strem M.D."/>
            <person name="Amoako-Attah I."/>
            <person name="Akrofi A.Y."/>
            <person name="Begoude B.A."/>
            <person name="Ten Hoopen G.M."/>
            <person name="Coulibaly K."/>
            <person name="Kebe B.I."/>
            <person name="Melnick R.L."/>
            <person name="Guiltinan M.J."/>
            <person name="Tyler B.M."/>
            <person name="Meinhardt L.W."/>
            <person name="Bailey B.A."/>
        </authorList>
    </citation>
    <scope>NUCLEOTIDE SEQUENCE [LARGE SCALE GENOMIC DNA]</scope>
    <source>
        <strain evidence="2">sbr112.9</strain>
    </source>
</reference>
<sequence length="107" mass="12250">MRAEQMTSWDAWVSLFDLVVRVLQQKYSILKTREVKLIESVEELMEVGNLFEEFVPRATFLVSESLKLINLVALKSFGCGESLCEKKFTFTGGILSLLLHITKCLDF</sequence>
<dbReference type="AlphaFoldDB" id="A0A2P4Y2D5"/>
<dbReference type="Proteomes" id="UP000237271">
    <property type="component" value="Unassembled WGS sequence"/>
</dbReference>
<protein>
    <submittedName>
        <fullName evidence="1">Uncharacterized protein</fullName>
    </submittedName>
</protein>
<evidence type="ECO:0000313" key="1">
    <source>
        <dbReference type="EMBL" id="POM71975.1"/>
    </source>
</evidence>
<accession>A0A2P4Y2D5</accession>
<name>A0A2P4Y2D5_9STRA</name>
<gene>
    <name evidence="1" type="ORF">PHPALM_11386</name>
</gene>
<dbReference type="EMBL" id="NCKW01006382">
    <property type="protein sequence ID" value="POM71975.1"/>
    <property type="molecule type" value="Genomic_DNA"/>
</dbReference>
<comment type="caution">
    <text evidence="1">The sequence shown here is derived from an EMBL/GenBank/DDBJ whole genome shotgun (WGS) entry which is preliminary data.</text>
</comment>
<proteinExistence type="predicted"/>
<keyword evidence="2" id="KW-1185">Reference proteome</keyword>
<evidence type="ECO:0000313" key="2">
    <source>
        <dbReference type="Proteomes" id="UP000237271"/>
    </source>
</evidence>
<organism evidence="1 2">
    <name type="scientific">Phytophthora palmivora</name>
    <dbReference type="NCBI Taxonomy" id="4796"/>
    <lineage>
        <taxon>Eukaryota</taxon>
        <taxon>Sar</taxon>
        <taxon>Stramenopiles</taxon>
        <taxon>Oomycota</taxon>
        <taxon>Peronosporomycetes</taxon>
        <taxon>Peronosporales</taxon>
        <taxon>Peronosporaceae</taxon>
        <taxon>Phytophthora</taxon>
    </lineage>
</organism>